<dbReference type="RefSeq" id="WP_103372074.1">
    <property type="nucleotide sequence ID" value="NZ_CBCRVO010000002.1"/>
</dbReference>
<evidence type="ECO:0000256" key="1">
    <source>
        <dbReference type="SAM" id="Phobius"/>
    </source>
</evidence>
<feature type="transmembrane region" description="Helical" evidence="1">
    <location>
        <begin position="7"/>
        <end position="27"/>
    </location>
</feature>
<organism evidence="2 3">
    <name type="scientific">Staphylococcus argensis</name>
    <dbReference type="NCBI Taxonomy" id="1607738"/>
    <lineage>
        <taxon>Bacteria</taxon>
        <taxon>Bacillati</taxon>
        <taxon>Bacillota</taxon>
        <taxon>Bacilli</taxon>
        <taxon>Bacillales</taxon>
        <taxon>Staphylococcaceae</taxon>
        <taxon>Staphylococcus</taxon>
    </lineage>
</organism>
<proteinExistence type="predicted"/>
<protein>
    <submittedName>
        <fullName evidence="2">Uncharacterized protein</fullName>
    </submittedName>
</protein>
<gene>
    <name evidence="2" type="ORF">CD039_09290</name>
</gene>
<dbReference type="Proteomes" id="UP000242712">
    <property type="component" value="Unassembled WGS sequence"/>
</dbReference>
<keyword evidence="1" id="KW-0812">Transmembrane</keyword>
<keyword evidence="3" id="KW-1185">Reference proteome</keyword>
<name>A0A2K4FAG4_9STAP</name>
<sequence length="124" mass="14117">MNNLKLIIFCILLVLPIDYILIISYYYDALPVYFIVEVIIGIIVGIYVKYLKILSKILIAKIVGIIISYFLVSFSLKSTEDVIVAFAPLTPEQHTFVLGFIFLITTIIVMGIKYIFTSKNNSTR</sequence>
<dbReference type="EMBL" id="PPPX01000016">
    <property type="protein sequence ID" value="POA08277.1"/>
    <property type="molecule type" value="Genomic_DNA"/>
</dbReference>
<accession>A0A2K4FAG4</accession>
<feature type="transmembrane region" description="Helical" evidence="1">
    <location>
        <begin position="58"/>
        <end position="76"/>
    </location>
</feature>
<evidence type="ECO:0000313" key="3">
    <source>
        <dbReference type="Proteomes" id="UP000242712"/>
    </source>
</evidence>
<feature type="transmembrane region" description="Helical" evidence="1">
    <location>
        <begin position="33"/>
        <end position="51"/>
    </location>
</feature>
<comment type="caution">
    <text evidence="2">The sequence shown here is derived from an EMBL/GenBank/DDBJ whole genome shotgun (WGS) entry which is preliminary data.</text>
</comment>
<reference evidence="2 3" key="1">
    <citation type="submission" date="2017-08" db="EMBL/GenBank/DDBJ databases">
        <title>Draft genome sequences of 64 type strains of genus Staph aureus.</title>
        <authorList>
            <person name="Cole K."/>
            <person name="Golubchik T."/>
            <person name="Russell J."/>
            <person name="Foster D."/>
            <person name="Llewelyn M."/>
            <person name="Wilson D."/>
            <person name="Crook D."/>
            <person name="Paul J."/>
        </authorList>
    </citation>
    <scope>NUCLEOTIDE SEQUENCE [LARGE SCALE GENOMIC DNA]</scope>
    <source>
        <strain evidence="2 3">DSM 29875</strain>
    </source>
</reference>
<keyword evidence="1" id="KW-0472">Membrane</keyword>
<dbReference type="GeneID" id="98298542"/>
<evidence type="ECO:0000313" key="2">
    <source>
        <dbReference type="EMBL" id="POA08277.1"/>
    </source>
</evidence>
<keyword evidence="1" id="KW-1133">Transmembrane helix</keyword>
<feature type="transmembrane region" description="Helical" evidence="1">
    <location>
        <begin position="96"/>
        <end position="116"/>
    </location>
</feature>
<dbReference type="AlphaFoldDB" id="A0A2K4FAG4"/>